<keyword evidence="4 10" id="KW-0808">Transferase</keyword>
<dbReference type="GO" id="GO:0005829">
    <property type="term" value="C:cytosol"/>
    <property type="evidence" value="ECO:0007669"/>
    <property type="project" value="TreeGrafter"/>
</dbReference>
<evidence type="ECO:0000256" key="1">
    <source>
        <dbReference type="ARBA" id="ARBA00004980"/>
    </source>
</evidence>
<dbReference type="InterPro" id="IPR009014">
    <property type="entry name" value="Transketo_C/PFOR_II"/>
</dbReference>
<feature type="binding site" evidence="10">
    <location>
        <begin position="159"/>
        <end position="160"/>
    </location>
    <ligand>
        <name>thiamine diphosphate</name>
        <dbReference type="ChEBI" id="CHEBI:58937"/>
    </ligand>
</feature>
<evidence type="ECO:0000256" key="2">
    <source>
        <dbReference type="ARBA" id="ARBA00011081"/>
    </source>
</evidence>
<dbReference type="InterPro" id="IPR005475">
    <property type="entry name" value="Transketolase-like_Pyr-bd"/>
</dbReference>
<evidence type="ECO:0000256" key="4">
    <source>
        <dbReference type="ARBA" id="ARBA00022679"/>
    </source>
</evidence>
<dbReference type="InterPro" id="IPR020826">
    <property type="entry name" value="Transketolase_BS"/>
</dbReference>
<dbReference type="InterPro" id="IPR005477">
    <property type="entry name" value="Dxylulose-5-P_synthase"/>
</dbReference>
<comment type="similarity">
    <text evidence="2 10">Belongs to the transketolase family. DXPS subfamily.</text>
</comment>
<reference evidence="12 13" key="1">
    <citation type="submission" date="2019-10" db="EMBL/GenBank/DDBJ databases">
        <title>Actinomadura rubteroloni sp. nov. and Actinomadura macrotermitis sp. nov., isolated from the gut of fungus growing-termite Macrotermes natalensis.</title>
        <authorList>
            <person name="Benndorf R."/>
            <person name="Martin K."/>
            <person name="Kuefner M."/>
            <person name="De Beer W."/>
            <person name="Kaster A.-K."/>
            <person name="Vollmers J."/>
            <person name="Poulsen M."/>
            <person name="Beemelmanns C."/>
        </authorList>
    </citation>
    <scope>NUCLEOTIDE SEQUENCE [LARGE SCALE GENOMIC DNA]</scope>
    <source>
        <strain evidence="12 13">RB68</strain>
    </source>
</reference>
<evidence type="ECO:0000256" key="6">
    <source>
        <dbReference type="ARBA" id="ARBA00022842"/>
    </source>
</evidence>
<evidence type="ECO:0000313" key="12">
    <source>
        <dbReference type="EMBL" id="MQY04630.1"/>
    </source>
</evidence>
<dbReference type="GO" id="GO:0008661">
    <property type="term" value="F:1-deoxy-D-xylulose-5-phosphate synthase activity"/>
    <property type="evidence" value="ECO:0007669"/>
    <property type="project" value="UniProtKB-UniRule"/>
</dbReference>
<dbReference type="Pfam" id="PF02779">
    <property type="entry name" value="Transket_pyr"/>
    <property type="match status" value="1"/>
</dbReference>
<keyword evidence="6 10" id="KW-0460">Magnesium</keyword>
<evidence type="ECO:0000256" key="7">
    <source>
        <dbReference type="ARBA" id="ARBA00022977"/>
    </source>
</evidence>
<dbReference type="NCBIfam" id="TIGR00204">
    <property type="entry name" value="dxs"/>
    <property type="match status" value="1"/>
</dbReference>
<feature type="binding site" evidence="10">
    <location>
        <position position="368"/>
    </location>
    <ligand>
        <name>thiamine diphosphate</name>
        <dbReference type="ChEBI" id="CHEBI:58937"/>
    </ligand>
</feature>
<feature type="binding site" evidence="10">
    <location>
        <position position="158"/>
    </location>
    <ligand>
        <name>Mg(2+)</name>
        <dbReference type="ChEBI" id="CHEBI:18420"/>
    </ligand>
</feature>
<feature type="binding site" evidence="10">
    <location>
        <begin position="126"/>
        <end position="128"/>
    </location>
    <ligand>
        <name>thiamine diphosphate</name>
        <dbReference type="ChEBI" id="CHEBI:58937"/>
    </ligand>
</feature>
<dbReference type="InterPro" id="IPR029061">
    <property type="entry name" value="THDP-binding"/>
</dbReference>
<dbReference type="SMART" id="SM00861">
    <property type="entry name" value="Transket_pyr"/>
    <property type="match status" value="1"/>
</dbReference>
<dbReference type="AlphaFoldDB" id="A0A7K0BTW5"/>
<evidence type="ECO:0000313" key="13">
    <source>
        <dbReference type="Proteomes" id="UP000487268"/>
    </source>
</evidence>
<dbReference type="NCBIfam" id="NF003933">
    <property type="entry name" value="PRK05444.2-2"/>
    <property type="match status" value="1"/>
</dbReference>
<evidence type="ECO:0000259" key="11">
    <source>
        <dbReference type="SMART" id="SM00861"/>
    </source>
</evidence>
<dbReference type="EC" id="2.2.1.7" evidence="10"/>
<sequence>MADIRPEPGRGSATPLLDRVHRPADLRALDGSTLTALATEIRGFLIAEVSRSGGHLGPNLGTVELTIALHRVFESPRDRILWDTGHQSYAHKLLTGRKDFSRLRAKGGLSGYPSRAESEHDLIENSHASTALGWADGLAKAYRLAGRADRRVVAIVGDGALTGGMAWEGLNSLADQNLRVVVVVNDNGRSYAPTRGGLARHLSARRTAGGRRQRLREVPVAGAPLYRALHAMKTKITNMRAPQSLFQGLGVEYLGPVDGHDIAATEEALRQATRLDGPVVVHCVTRKGNGFAAAEQDELDRMHVVRPRSAAGGRPPADWTSVFADEMVRIGAERPDVVAVTAAMLEPVGLQAFAERYPDRVFDVGIAEQHAVTSAAGLSAGGAHPVVALYATFLNRAFDQVLMDVALHGCGVTFALDRAGATGSDGPSHNGMWDLSMLQLVPTMQIAAPRDGTRLRAQLREAIAVEGHPTMVRYPKGPVAPDIEPVARAGTAEILALPDGPGDVLIVAVGPMAAAALGAAGRLAAEGVAVTVVDPCWVKPLDAELLKLAEAHRLVVTVEDNGRVAGAGAALAQAMRDAGIHRPLHQAALPQEFLAQAGRDEVLEQAGLTARGIARDVAHALARLRVTDHEEVV</sequence>
<dbReference type="GO" id="GO:0009228">
    <property type="term" value="P:thiamine biosynthetic process"/>
    <property type="evidence" value="ECO:0007669"/>
    <property type="project" value="UniProtKB-UniRule"/>
</dbReference>
<dbReference type="Gene3D" id="3.40.50.920">
    <property type="match status" value="1"/>
</dbReference>
<proteinExistence type="inferred from homology"/>
<comment type="subunit">
    <text evidence="3 10">Homodimer.</text>
</comment>
<dbReference type="SUPFAM" id="SSF52922">
    <property type="entry name" value="TK C-terminal domain-like"/>
    <property type="match status" value="1"/>
</dbReference>
<dbReference type="Proteomes" id="UP000487268">
    <property type="component" value="Unassembled WGS sequence"/>
</dbReference>
<comment type="catalytic activity">
    <reaction evidence="10">
        <text>D-glyceraldehyde 3-phosphate + pyruvate + H(+) = 1-deoxy-D-xylulose 5-phosphate + CO2</text>
        <dbReference type="Rhea" id="RHEA:12605"/>
        <dbReference type="ChEBI" id="CHEBI:15361"/>
        <dbReference type="ChEBI" id="CHEBI:15378"/>
        <dbReference type="ChEBI" id="CHEBI:16526"/>
        <dbReference type="ChEBI" id="CHEBI:57792"/>
        <dbReference type="ChEBI" id="CHEBI:59776"/>
        <dbReference type="EC" id="2.2.1.7"/>
    </reaction>
</comment>
<dbReference type="SUPFAM" id="SSF52518">
    <property type="entry name" value="Thiamin diphosphate-binding fold (THDP-binding)"/>
    <property type="match status" value="2"/>
</dbReference>
<dbReference type="PROSITE" id="PS00802">
    <property type="entry name" value="TRANSKETOLASE_2"/>
    <property type="match status" value="1"/>
</dbReference>
<dbReference type="Pfam" id="PF13292">
    <property type="entry name" value="DXP_synthase_N"/>
    <property type="match status" value="1"/>
</dbReference>
<feature type="binding site" evidence="10">
    <location>
        <position position="187"/>
    </location>
    <ligand>
        <name>thiamine diphosphate</name>
        <dbReference type="ChEBI" id="CHEBI:58937"/>
    </ligand>
</feature>
<name>A0A7K0BTW5_9ACTN</name>
<gene>
    <name evidence="12" type="primary">dxs_1</name>
    <name evidence="10" type="synonym">dxs</name>
    <name evidence="12" type="ORF">ACRB68_26900</name>
</gene>
<accession>A0A7K0BTW5</accession>
<feature type="binding site" evidence="10">
    <location>
        <position position="187"/>
    </location>
    <ligand>
        <name>Mg(2+)</name>
        <dbReference type="ChEBI" id="CHEBI:18420"/>
    </ligand>
</feature>
<keyword evidence="5 10" id="KW-0479">Metal-binding</keyword>
<comment type="pathway">
    <text evidence="1 10">Metabolic intermediate biosynthesis; 1-deoxy-D-xylulose 5-phosphate biosynthesis; 1-deoxy-D-xylulose 5-phosphate from D-glyceraldehyde 3-phosphate and pyruvate: step 1/1.</text>
</comment>
<dbReference type="PANTHER" id="PTHR43322:SF5">
    <property type="entry name" value="1-DEOXY-D-XYLULOSE-5-PHOSPHATE SYNTHASE, CHLOROPLASTIC"/>
    <property type="match status" value="1"/>
</dbReference>
<evidence type="ECO:0000256" key="3">
    <source>
        <dbReference type="ARBA" id="ARBA00011738"/>
    </source>
</evidence>
<evidence type="ECO:0000256" key="8">
    <source>
        <dbReference type="ARBA" id="ARBA00023052"/>
    </source>
</evidence>
<dbReference type="Pfam" id="PF02780">
    <property type="entry name" value="Transketolase_C"/>
    <property type="match status" value="1"/>
</dbReference>
<comment type="function">
    <text evidence="10">Catalyzes the acyloin condensation reaction between C atoms 2 and 3 of pyruvate and glyceraldehyde 3-phosphate to yield 1-deoxy-D-xylulose-5-phosphate (DXP).</text>
</comment>
<dbReference type="FunFam" id="3.40.50.970:FF:000005">
    <property type="entry name" value="1-deoxy-D-xylulose-5-phosphate synthase"/>
    <property type="match status" value="1"/>
</dbReference>
<feature type="binding site" evidence="10">
    <location>
        <position position="291"/>
    </location>
    <ligand>
        <name>thiamine diphosphate</name>
        <dbReference type="ChEBI" id="CHEBI:58937"/>
    </ligand>
</feature>
<dbReference type="GO" id="GO:0019288">
    <property type="term" value="P:isopentenyl diphosphate biosynthetic process, methylerythritol 4-phosphate pathway"/>
    <property type="evidence" value="ECO:0007669"/>
    <property type="project" value="TreeGrafter"/>
</dbReference>
<dbReference type="PANTHER" id="PTHR43322">
    <property type="entry name" value="1-D-DEOXYXYLULOSE 5-PHOSPHATE SYNTHASE-RELATED"/>
    <property type="match status" value="1"/>
</dbReference>
<feature type="binding site" evidence="10">
    <location>
        <position position="86"/>
    </location>
    <ligand>
        <name>thiamine diphosphate</name>
        <dbReference type="ChEBI" id="CHEBI:58937"/>
    </ligand>
</feature>
<dbReference type="GO" id="GO:0000287">
    <property type="term" value="F:magnesium ion binding"/>
    <property type="evidence" value="ECO:0007669"/>
    <property type="project" value="UniProtKB-UniRule"/>
</dbReference>
<comment type="cofactor">
    <cofactor evidence="10">
        <name>thiamine diphosphate</name>
        <dbReference type="ChEBI" id="CHEBI:58937"/>
    </cofactor>
    <text evidence="10">Binds 1 thiamine pyrophosphate per subunit.</text>
</comment>
<dbReference type="CDD" id="cd07033">
    <property type="entry name" value="TPP_PYR_DXS_TK_like"/>
    <property type="match status" value="1"/>
</dbReference>
<keyword evidence="13" id="KW-1185">Reference proteome</keyword>
<evidence type="ECO:0000256" key="9">
    <source>
        <dbReference type="ARBA" id="ARBA00023229"/>
    </source>
</evidence>
<keyword evidence="8 10" id="KW-0786">Thiamine pyrophosphate</keyword>
<keyword evidence="9 10" id="KW-0414">Isoprene biosynthesis</keyword>
<dbReference type="UniPathway" id="UPA00064">
    <property type="reaction ID" value="UER00091"/>
</dbReference>
<dbReference type="CDD" id="cd02007">
    <property type="entry name" value="TPP_DXS"/>
    <property type="match status" value="1"/>
</dbReference>
<keyword evidence="7 10" id="KW-0784">Thiamine biosynthesis</keyword>
<comment type="caution">
    <text evidence="12">The sequence shown here is derived from an EMBL/GenBank/DDBJ whole genome shotgun (WGS) entry which is preliminary data.</text>
</comment>
<dbReference type="GO" id="GO:0030976">
    <property type="term" value="F:thiamine pyrophosphate binding"/>
    <property type="evidence" value="ECO:0007669"/>
    <property type="project" value="UniProtKB-UniRule"/>
</dbReference>
<feature type="domain" description="Transketolase-like pyrimidine-binding" evidence="11">
    <location>
        <begin position="317"/>
        <end position="482"/>
    </location>
</feature>
<organism evidence="12 13">
    <name type="scientific">Actinomadura macrotermitis</name>
    <dbReference type="NCBI Taxonomy" id="2585200"/>
    <lineage>
        <taxon>Bacteria</taxon>
        <taxon>Bacillati</taxon>
        <taxon>Actinomycetota</taxon>
        <taxon>Actinomycetes</taxon>
        <taxon>Streptosporangiales</taxon>
        <taxon>Thermomonosporaceae</taxon>
        <taxon>Actinomadura</taxon>
    </lineage>
</organism>
<dbReference type="EMBL" id="WEGH01000002">
    <property type="protein sequence ID" value="MQY04630.1"/>
    <property type="molecule type" value="Genomic_DNA"/>
</dbReference>
<dbReference type="Gene3D" id="3.40.50.970">
    <property type="match status" value="2"/>
</dbReference>
<dbReference type="HAMAP" id="MF_00315">
    <property type="entry name" value="DXP_synth"/>
    <property type="match status" value="1"/>
</dbReference>
<dbReference type="InterPro" id="IPR033248">
    <property type="entry name" value="Transketolase_C"/>
</dbReference>
<dbReference type="GO" id="GO:0016114">
    <property type="term" value="P:terpenoid biosynthetic process"/>
    <property type="evidence" value="ECO:0007669"/>
    <property type="project" value="UniProtKB-UniRule"/>
</dbReference>
<evidence type="ECO:0000256" key="5">
    <source>
        <dbReference type="ARBA" id="ARBA00022723"/>
    </source>
</evidence>
<protein>
    <recommendedName>
        <fullName evidence="10">1-deoxy-D-xylulose-5-phosphate synthase</fullName>
        <ecNumber evidence="10">2.2.1.7</ecNumber>
    </recommendedName>
    <alternativeName>
        <fullName evidence="10">1-deoxyxylulose-5-phosphate synthase</fullName>
        <shortName evidence="10">DXP synthase</shortName>
        <shortName evidence="10">DXPS</shortName>
    </alternativeName>
</protein>
<evidence type="ECO:0000256" key="10">
    <source>
        <dbReference type="HAMAP-Rule" id="MF_00315"/>
    </source>
</evidence>
<comment type="cofactor">
    <cofactor evidence="10">
        <name>Mg(2+)</name>
        <dbReference type="ChEBI" id="CHEBI:18420"/>
    </cofactor>
    <text evidence="10">Binds 1 Mg(2+) ion per subunit.</text>
</comment>